<name>A0ABY1B473_9PSED</name>
<dbReference type="EMBL" id="FOFP01000002">
    <property type="protein sequence ID" value="SEP88390.1"/>
    <property type="molecule type" value="Genomic_DNA"/>
</dbReference>
<reference evidence="1 2" key="1">
    <citation type="submission" date="2016-10" db="EMBL/GenBank/DDBJ databases">
        <authorList>
            <person name="Varghese N."/>
            <person name="Submissions S."/>
        </authorList>
    </citation>
    <scope>NUCLEOTIDE SEQUENCE [LARGE SCALE GENOMIC DNA]</scope>
    <source>
        <strain evidence="1 2">CIP 109853</strain>
    </source>
</reference>
<protein>
    <recommendedName>
        <fullName evidence="3">Immunity protein 22</fullName>
    </recommendedName>
</protein>
<dbReference type="RefSeq" id="WP_069515932.1">
    <property type="nucleotide sequence ID" value="NZ_FOFP01000002.1"/>
</dbReference>
<accession>A0ABY1B473</accession>
<organism evidence="1 2">
    <name type="scientific">Pseudomonas cuatrocienegasensis</name>
    <dbReference type="NCBI Taxonomy" id="543360"/>
    <lineage>
        <taxon>Bacteria</taxon>
        <taxon>Pseudomonadati</taxon>
        <taxon>Pseudomonadota</taxon>
        <taxon>Gammaproteobacteria</taxon>
        <taxon>Pseudomonadales</taxon>
        <taxon>Pseudomonadaceae</taxon>
        <taxon>Pseudomonas</taxon>
    </lineage>
</organism>
<evidence type="ECO:0008006" key="3">
    <source>
        <dbReference type="Google" id="ProtNLM"/>
    </source>
</evidence>
<comment type="caution">
    <text evidence="1">The sequence shown here is derived from an EMBL/GenBank/DDBJ whole genome shotgun (WGS) entry which is preliminary data.</text>
</comment>
<gene>
    <name evidence="1" type="ORF">SAMN05216600_102150</name>
</gene>
<sequence>MPSEHSLQHLHARAALLADPQAQDCTLYRPDEQDPEAEEVDLGDAKVVFTGTFEPPQDWDAPTREAYYDDLDPALFVIAYVESEAAPGNRGYFEPAEGDYLAAQPGLGEVVMYYVSECERDERGLRCVLIRDEEELD</sequence>
<dbReference type="Proteomes" id="UP000198512">
    <property type="component" value="Unassembled WGS sequence"/>
</dbReference>
<proteinExistence type="predicted"/>
<evidence type="ECO:0000313" key="1">
    <source>
        <dbReference type="EMBL" id="SEP88390.1"/>
    </source>
</evidence>
<keyword evidence="2" id="KW-1185">Reference proteome</keyword>
<evidence type="ECO:0000313" key="2">
    <source>
        <dbReference type="Proteomes" id="UP000198512"/>
    </source>
</evidence>